<dbReference type="InterPro" id="IPR058594">
    <property type="entry name" value="PB1-like_dom_pln"/>
</dbReference>
<gene>
    <name evidence="2" type="ORF">CEURO_LOCUS2482</name>
</gene>
<comment type="caution">
    <text evidence="2">The sequence shown here is derived from an EMBL/GenBank/DDBJ whole genome shotgun (WGS) entry which is preliminary data.</text>
</comment>
<dbReference type="Proteomes" id="UP001152484">
    <property type="component" value="Unassembled WGS sequence"/>
</dbReference>
<organism evidence="2 3">
    <name type="scientific">Cuscuta europaea</name>
    <name type="common">European dodder</name>
    <dbReference type="NCBI Taxonomy" id="41803"/>
    <lineage>
        <taxon>Eukaryota</taxon>
        <taxon>Viridiplantae</taxon>
        <taxon>Streptophyta</taxon>
        <taxon>Embryophyta</taxon>
        <taxon>Tracheophyta</taxon>
        <taxon>Spermatophyta</taxon>
        <taxon>Magnoliopsida</taxon>
        <taxon>eudicotyledons</taxon>
        <taxon>Gunneridae</taxon>
        <taxon>Pentapetalae</taxon>
        <taxon>asterids</taxon>
        <taxon>lamiids</taxon>
        <taxon>Solanales</taxon>
        <taxon>Convolvulaceae</taxon>
        <taxon>Cuscuteae</taxon>
        <taxon>Cuscuta</taxon>
        <taxon>Cuscuta subgen. Cuscuta</taxon>
    </lineage>
</organism>
<protein>
    <recommendedName>
        <fullName evidence="1">PB1-like domain-containing protein</fullName>
    </recommendedName>
</protein>
<evidence type="ECO:0000259" key="1">
    <source>
        <dbReference type="Pfam" id="PF26130"/>
    </source>
</evidence>
<reference evidence="2" key="1">
    <citation type="submission" date="2022-07" db="EMBL/GenBank/DDBJ databases">
        <authorList>
            <person name="Macas J."/>
            <person name="Novak P."/>
            <person name="Neumann P."/>
        </authorList>
    </citation>
    <scope>NUCLEOTIDE SEQUENCE</scope>
</reference>
<sequence>MAVSFGICFHLGRIFVSEEPIRYAGEVQCLTKKWEEDPDLFCEFDILNFLQENGFREPVMMAYKAVHQTLPIAGNLLKGSNEFVKMIKIACEQGIVDIYVQEKKI</sequence>
<name>A0A9P0YLH7_CUSEU</name>
<keyword evidence="3" id="KW-1185">Reference proteome</keyword>
<accession>A0A9P0YLH7</accession>
<evidence type="ECO:0000313" key="3">
    <source>
        <dbReference type="Proteomes" id="UP001152484"/>
    </source>
</evidence>
<proteinExistence type="predicted"/>
<evidence type="ECO:0000313" key="2">
    <source>
        <dbReference type="EMBL" id="CAH9067152.1"/>
    </source>
</evidence>
<dbReference type="Pfam" id="PF26130">
    <property type="entry name" value="PB1-like"/>
    <property type="match status" value="1"/>
</dbReference>
<dbReference type="AlphaFoldDB" id="A0A9P0YLH7"/>
<feature type="domain" description="PB1-like" evidence="1">
    <location>
        <begin position="3"/>
        <end position="101"/>
    </location>
</feature>
<dbReference type="EMBL" id="CAMAPE010000005">
    <property type="protein sequence ID" value="CAH9067152.1"/>
    <property type="molecule type" value="Genomic_DNA"/>
</dbReference>